<sequence>MTKMIKCIKNFIIPIVNDDGFDTGEYKVVKMGSKWTINDDEGDFRLIGGDIRLVSIDSDTDLAWIEICKETFEEYFDIIR</sequence>
<gene>
    <name evidence="1" type="ORF">SAMN02745883_00707</name>
</gene>
<dbReference type="STRING" id="1121266.SAMN02745883_00707"/>
<dbReference type="RefSeq" id="WP_072966001.1">
    <property type="nucleotide sequence ID" value="NZ_FRAJ01000005.1"/>
</dbReference>
<proteinExistence type="predicted"/>
<accession>A0A1M6MYM9</accession>
<protein>
    <submittedName>
        <fullName evidence="1">Uncharacterized protein</fullName>
    </submittedName>
</protein>
<evidence type="ECO:0000313" key="2">
    <source>
        <dbReference type="Proteomes" id="UP000184082"/>
    </source>
</evidence>
<organism evidence="1 2">
    <name type="scientific">Caminicella sporogenes DSM 14501</name>
    <dbReference type="NCBI Taxonomy" id="1121266"/>
    <lineage>
        <taxon>Bacteria</taxon>
        <taxon>Bacillati</taxon>
        <taxon>Bacillota</taxon>
        <taxon>Clostridia</taxon>
        <taxon>Peptostreptococcales</taxon>
        <taxon>Caminicellaceae</taxon>
        <taxon>Caminicella</taxon>
    </lineage>
</organism>
<dbReference type="AlphaFoldDB" id="A0A1M6MYM9"/>
<dbReference type="Proteomes" id="UP000184082">
    <property type="component" value="Unassembled WGS sequence"/>
</dbReference>
<evidence type="ECO:0000313" key="1">
    <source>
        <dbReference type="EMBL" id="SHJ88555.1"/>
    </source>
</evidence>
<dbReference type="EMBL" id="FRAJ01000005">
    <property type="protein sequence ID" value="SHJ88555.1"/>
    <property type="molecule type" value="Genomic_DNA"/>
</dbReference>
<keyword evidence="2" id="KW-1185">Reference proteome</keyword>
<reference evidence="1 2" key="1">
    <citation type="submission" date="2016-11" db="EMBL/GenBank/DDBJ databases">
        <authorList>
            <person name="Jaros S."/>
            <person name="Januszkiewicz K."/>
            <person name="Wedrychowicz H."/>
        </authorList>
    </citation>
    <scope>NUCLEOTIDE SEQUENCE [LARGE SCALE GENOMIC DNA]</scope>
    <source>
        <strain evidence="1 2">DSM 14501</strain>
    </source>
</reference>
<name>A0A1M6MYM9_9FIRM</name>